<evidence type="ECO:0000313" key="4">
    <source>
        <dbReference type="EMBL" id="RUL87009.1"/>
    </source>
</evidence>
<dbReference type="EMBL" id="RYZH01000027">
    <property type="protein sequence ID" value="RUL87009.1"/>
    <property type="molecule type" value="Genomic_DNA"/>
</dbReference>
<accession>A0A432MI47</accession>
<evidence type="ECO:0000256" key="1">
    <source>
        <dbReference type="ARBA" id="ARBA00007613"/>
    </source>
</evidence>
<protein>
    <submittedName>
        <fullName evidence="4">TolC family protein</fullName>
    </submittedName>
</protein>
<dbReference type="InterPro" id="IPR010131">
    <property type="entry name" value="MdtP/NodT-like"/>
</dbReference>
<dbReference type="SUPFAM" id="SSF56954">
    <property type="entry name" value="Outer membrane efflux proteins (OEP)"/>
    <property type="match status" value="1"/>
</dbReference>
<comment type="caution">
    <text evidence="4">The sequence shown here is derived from an EMBL/GenBank/DDBJ whole genome shotgun (WGS) entry which is preliminary data.</text>
</comment>
<reference evidence="4 5" key="1">
    <citation type="submission" date="2018-12" db="EMBL/GenBank/DDBJ databases">
        <authorList>
            <person name="Toschakov S.V."/>
        </authorList>
    </citation>
    <scope>NUCLEOTIDE SEQUENCE [LARGE SCALE GENOMIC DNA]</scope>
    <source>
        <strain evidence="4 5">GM2012</strain>
    </source>
</reference>
<dbReference type="GO" id="GO:0015562">
    <property type="term" value="F:efflux transmembrane transporter activity"/>
    <property type="evidence" value="ECO:0007669"/>
    <property type="project" value="InterPro"/>
</dbReference>
<dbReference type="Gene3D" id="1.20.1600.10">
    <property type="entry name" value="Outer membrane efflux proteins (OEP)"/>
    <property type="match status" value="1"/>
</dbReference>
<keyword evidence="5" id="KW-1185">Reference proteome</keyword>
<dbReference type="Proteomes" id="UP000280296">
    <property type="component" value="Unassembled WGS sequence"/>
</dbReference>
<organism evidence="4 5">
    <name type="scientific">Tautonia sociabilis</name>
    <dbReference type="NCBI Taxonomy" id="2080755"/>
    <lineage>
        <taxon>Bacteria</taxon>
        <taxon>Pseudomonadati</taxon>
        <taxon>Planctomycetota</taxon>
        <taxon>Planctomycetia</taxon>
        <taxon>Isosphaerales</taxon>
        <taxon>Isosphaeraceae</taxon>
        <taxon>Tautonia</taxon>
    </lineage>
</organism>
<dbReference type="AlphaFoldDB" id="A0A432MI47"/>
<evidence type="ECO:0000313" key="5">
    <source>
        <dbReference type="Proteomes" id="UP000280296"/>
    </source>
</evidence>
<comment type="similarity">
    <text evidence="1">Belongs to the outer membrane factor (OMF) (TC 1.B.17) family.</text>
</comment>
<reference evidence="4 5" key="2">
    <citation type="submission" date="2019-01" db="EMBL/GenBank/DDBJ databases">
        <title>Tautonia sociabilis, a novel thermotolerant planctomycete of Isosphaeraceae family, isolated from a 4000 m deep subterranean habitat.</title>
        <authorList>
            <person name="Kovaleva O.L."/>
            <person name="Elcheninov A.G."/>
            <person name="Van Heerden E."/>
            <person name="Toshchakov S.V."/>
            <person name="Novikov A."/>
            <person name="Bonch-Osmolovskaya E.A."/>
            <person name="Kublanov I.V."/>
        </authorList>
    </citation>
    <scope>NUCLEOTIDE SEQUENCE [LARGE SCALE GENOMIC DNA]</scope>
    <source>
        <strain evidence="4 5">GM2012</strain>
    </source>
</reference>
<proteinExistence type="inferred from homology"/>
<evidence type="ECO:0000256" key="3">
    <source>
        <dbReference type="SAM" id="MobiDB-lite"/>
    </source>
</evidence>
<sequence length="475" mass="51220">MEISRFSALCGVSLILLSGCRLQTIAPPEEEAAAAIGLAGAIVFREQPMPVEEDDATPELLSFPEALRLTLKNDPGIQAALGRVRIAQADADQARLLPNPILSVAFRIPDSGGRAVVEAGLAEDLLSVLRRPGLVSAADDRLRAAGAEAVSAVLDAVSSLGERFVAAQALDSLCSELEERKRLNARLIELARARLELGEGTLLDLTTAEAQRLEIESEIAERQLERREERLALARLIGQPGGAADWRLPAWDPPNPITVPDRRWAEAALVRRPEVQAKEWQLAALGAERRLAWLAPLEGAGVGVDAEREEEWSVGPSIALPLPIFDFGQARRARARAAVLEASHELTGIKRLVVEEIRRAHEAYAATLANLARVERELMPLAERRLGQAQFQFKTGETDITELLLAEQDLHEAHTRLIELQRKASVALIRLERAVGGAGVAAELEAAAQTKPGVAAGGLGTTPEAHGEASEESER</sequence>
<dbReference type="PANTHER" id="PTHR30203:SF24">
    <property type="entry name" value="BLR4935 PROTEIN"/>
    <property type="match status" value="1"/>
</dbReference>
<keyword evidence="2" id="KW-0175">Coiled coil</keyword>
<name>A0A432MI47_9BACT</name>
<feature type="region of interest" description="Disordered" evidence="3">
    <location>
        <begin position="451"/>
        <end position="475"/>
    </location>
</feature>
<gene>
    <name evidence="4" type="ORF">TsocGM_14525</name>
</gene>
<dbReference type="InterPro" id="IPR003423">
    <property type="entry name" value="OMP_efflux"/>
</dbReference>
<feature type="coiled-coil region" evidence="2">
    <location>
        <begin position="203"/>
        <end position="230"/>
    </location>
</feature>
<dbReference type="PANTHER" id="PTHR30203">
    <property type="entry name" value="OUTER MEMBRANE CATION EFFLUX PROTEIN"/>
    <property type="match status" value="1"/>
</dbReference>
<dbReference type="Pfam" id="PF02321">
    <property type="entry name" value="OEP"/>
    <property type="match status" value="2"/>
</dbReference>
<evidence type="ECO:0000256" key="2">
    <source>
        <dbReference type="SAM" id="Coils"/>
    </source>
</evidence>
<dbReference type="PROSITE" id="PS51257">
    <property type="entry name" value="PROKAR_LIPOPROTEIN"/>
    <property type="match status" value="1"/>
</dbReference>